<evidence type="ECO:0000313" key="3">
    <source>
        <dbReference type="Proteomes" id="UP000479190"/>
    </source>
</evidence>
<dbReference type="EMBL" id="CADCXV010001062">
    <property type="protein sequence ID" value="CAB0040872.1"/>
    <property type="molecule type" value="Genomic_DNA"/>
</dbReference>
<gene>
    <name evidence="2" type="ORF">TBRA_LOCUS12566</name>
</gene>
<proteinExistence type="predicted"/>
<name>A0A6H5ITH3_9HYME</name>
<dbReference type="Gene3D" id="1.20.1070.10">
    <property type="entry name" value="Rhodopsin 7-helix transmembrane proteins"/>
    <property type="match status" value="1"/>
</dbReference>
<feature type="transmembrane region" description="Helical" evidence="1">
    <location>
        <begin position="29"/>
        <end position="53"/>
    </location>
</feature>
<keyword evidence="1" id="KW-0812">Transmembrane</keyword>
<dbReference type="PANTHER" id="PTHR46953">
    <property type="entry name" value="G-PROTEIN COUPLED RECEPTOR MTH-LIKE 1-RELATED"/>
    <property type="match status" value="1"/>
</dbReference>
<evidence type="ECO:0000313" key="2">
    <source>
        <dbReference type="EMBL" id="CAB0040872.1"/>
    </source>
</evidence>
<keyword evidence="1" id="KW-1133">Transmembrane helix</keyword>
<keyword evidence="1" id="KW-0472">Membrane</keyword>
<dbReference type="PANTHER" id="PTHR46953:SF1">
    <property type="entry name" value="G-PROTEIN COUPLED RECEPTOR MTH-LIKE 1-RELATED"/>
    <property type="match status" value="1"/>
</dbReference>
<dbReference type="OrthoDB" id="8191206at2759"/>
<organism evidence="2 3">
    <name type="scientific">Trichogramma brassicae</name>
    <dbReference type="NCBI Taxonomy" id="86971"/>
    <lineage>
        <taxon>Eukaryota</taxon>
        <taxon>Metazoa</taxon>
        <taxon>Ecdysozoa</taxon>
        <taxon>Arthropoda</taxon>
        <taxon>Hexapoda</taxon>
        <taxon>Insecta</taxon>
        <taxon>Pterygota</taxon>
        <taxon>Neoptera</taxon>
        <taxon>Endopterygota</taxon>
        <taxon>Hymenoptera</taxon>
        <taxon>Apocrita</taxon>
        <taxon>Proctotrupomorpha</taxon>
        <taxon>Chalcidoidea</taxon>
        <taxon>Trichogrammatidae</taxon>
        <taxon>Trichogramma</taxon>
    </lineage>
</organism>
<reference evidence="2 3" key="1">
    <citation type="submission" date="2020-02" db="EMBL/GenBank/DDBJ databases">
        <authorList>
            <person name="Ferguson B K."/>
        </authorList>
    </citation>
    <scope>NUCLEOTIDE SEQUENCE [LARGE SCALE GENOMIC DNA]</scope>
</reference>
<dbReference type="InterPro" id="IPR052808">
    <property type="entry name" value="GPCR_Mth-like"/>
</dbReference>
<protein>
    <submittedName>
        <fullName evidence="2">Uncharacterized protein</fullName>
    </submittedName>
</protein>
<evidence type="ECO:0000256" key="1">
    <source>
        <dbReference type="SAM" id="Phobius"/>
    </source>
</evidence>
<sequence>MYPSSFFIRQIYVLQARSRSGVPVRDIRFTLYPVGFIISAVFLAATLATSWLLPASHHVLHWRCQTHHVACLMLGDIAMAIIQLGGTSLQGEFCRILAVLLEVQHELLCRVHAGFAPPDNRVEREDICILALTAVLIAPLQQHQRRKSKFRGPLQPSTSAYSRYIYYAPVSKAALIQAGKLSLWPFLSHHNCHMSNASISSLYMYVVCAGDNVLADLWLAASSYQCAGQCVVARVSRLRQKLVQLSARLLTNHASSAPREQLRLRHDRAEESICQSFVRTMCSIYSGAISRARPIFALYRCVRRLLCAPCWPVYICSIALHVPFASGTDKQQQQQQQQQHEWHS</sequence>
<feature type="non-terminal residue" evidence="2">
    <location>
        <position position="344"/>
    </location>
</feature>
<dbReference type="Proteomes" id="UP000479190">
    <property type="component" value="Unassembled WGS sequence"/>
</dbReference>
<keyword evidence="3" id="KW-1185">Reference proteome</keyword>
<dbReference type="AlphaFoldDB" id="A0A6H5ITH3"/>
<accession>A0A6H5ITH3</accession>